<reference evidence="2 3" key="1">
    <citation type="submission" date="2019-05" db="EMBL/GenBank/DDBJ databases">
        <title>The compact genome of Giardia muris reveals important steps in the evolution of intestinal protozoan parasites.</title>
        <authorList>
            <person name="Xu F."/>
            <person name="Jimenez-Gonzalez A."/>
            <person name="Einarsson E."/>
            <person name="Astvaldsson A."/>
            <person name="Peirasmaki D."/>
            <person name="Eckmann L."/>
            <person name="Andersson J.O."/>
            <person name="Svard S.G."/>
            <person name="Jerlstrom-Hultqvist J."/>
        </authorList>
    </citation>
    <scope>NUCLEOTIDE SEQUENCE [LARGE SCALE GENOMIC DNA]</scope>
    <source>
        <strain evidence="2 3">Roberts-Thomson</strain>
    </source>
</reference>
<accession>A0A4Z1SN88</accession>
<gene>
    <name evidence="2" type="ORF">GMRT_fx012</name>
</gene>
<dbReference type="EMBL" id="VDLU01000004">
    <property type="protein sequence ID" value="TNJ27070.1"/>
    <property type="molecule type" value="Genomic_DNA"/>
</dbReference>
<dbReference type="Proteomes" id="UP000315496">
    <property type="component" value="Chromosome 4"/>
</dbReference>
<organism evidence="2 3">
    <name type="scientific">Giardia muris</name>
    <dbReference type="NCBI Taxonomy" id="5742"/>
    <lineage>
        <taxon>Eukaryota</taxon>
        <taxon>Metamonada</taxon>
        <taxon>Diplomonadida</taxon>
        <taxon>Hexamitidae</taxon>
        <taxon>Giardiinae</taxon>
        <taxon>Giardia</taxon>
    </lineage>
</organism>
<feature type="region of interest" description="Disordered" evidence="1">
    <location>
        <begin position="1"/>
        <end position="39"/>
    </location>
</feature>
<evidence type="ECO:0000313" key="2">
    <source>
        <dbReference type="EMBL" id="TNJ27070.1"/>
    </source>
</evidence>
<keyword evidence="3" id="KW-1185">Reference proteome</keyword>
<comment type="caution">
    <text evidence="2">The sequence shown here is derived from an EMBL/GenBank/DDBJ whole genome shotgun (WGS) entry which is preliminary data.</text>
</comment>
<dbReference type="VEuPathDB" id="GiardiaDB:GMRT_fx012"/>
<evidence type="ECO:0000256" key="1">
    <source>
        <dbReference type="SAM" id="MobiDB-lite"/>
    </source>
</evidence>
<proteinExistence type="predicted"/>
<sequence length="150" mass="16151">MSTFLHFPTRFPLSSRSSHPTHPRSRTPTPMGVQKAWPSHHLQAPEEALLSSSSLRNVPEDSHLSPLTCGAGCRRADWMVLDHEGMGSEGGLPAQETGLTLLPSALSRSLAGVRGEGPDGTVGVVFLRSHTDCKEHALTEGLLLDLVRPM</sequence>
<name>A0A4Z1SN88_GIAMU</name>
<protein>
    <submittedName>
        <fullName evidence="2">Uncharacterized protein</fullName>
    </submittedName>
</protein>
<dbReference type="AlphaFoldDB" id="A0A4Z1SN88"/>
<evidence type="ECO:0000313" key="3">
    <source>
        <dbReference type="Proteomes" id="UP000315496"/>
    </source>
</evidence>